<sequence>MACTNTDRIIGGPCAAPSSTDPSITRHDEIGASASESDSESSHRRLSSAYGNPAAMYGMNSVTGQAFRRLRSRL</sequence>
<dbReference type="RefSeq" id="XP_007310844.1">
    <property type="nucleotide sequence ID" value="XM_007310782.1"/>
</dbReference>
<gene>
    <name evidence="2" type="ORF">STEHIDRAFT_126207</name>
</gene>
<evidence type="ECO:0000256" key="1">
    <source>
        <dbReference type="SAM" id="MobiDB-lite"/>
    </source>
</evidence>
<evidence type="ECO:0000313" key="2">
    <source>
        <dbReference type="EMBL" id="EIM80248.1"/>
    </source>
</evidence>
<evidence type="ECO:0000313" key="3">
    <source>
        <dbReference type="Proteomes" id="UP000053927"/>
    </source>
</evidence>
<keyword evidence="3" id="KW-1185">Reference proteome</keyword>
<reference evidence="3" key="1">
    <citation type="journal article" date="2012" name="Science">
        <title>The Paleozoic origin of enzymatic lignin decomposition reconstructed from 31 fungal genomes.</title>
        <authorList>
            <person name="Floudas D."/>
            <person name="Binder M."/>
            <person name="Riley R."/>
            <person name="Barry K."/>
            <person name="Blanchette R.A."/>
            <person name="Henrissat B."/>
            <person name="Martinez A.T."/>
            <person name="Otillar R."/>
            <person name="Spatafora J.W."/>
            <person name="Yadav J.S."/>
            <person name="Aerts A."/>
            <person name="Benoit I."/>
            <person name="Boyd A."/>
            <person name="Carlson A."/>
            <person name="Copeland A."/>
            <person name="Coutinho P.M."/>
            <person name="de Vries R.P."/>
            <person name="Ferreira P."/>
            <person name="Findley K."/>
            <person name="Foster B."/>
            <person name="Gaskell J."/>
            <person name="Glotzer D."/>
            <person name="Gorecki P."/>
            <person name="Heitman J."/>
            <person name="Hesse C."/>
            <person name="Hori C."/>
            <person name="Igarashi K."/>
            <person name="Jurgens J.A."/>
            <person name="Kallen N."/>
            <person name="Kersten P."/>
            <person name="Kohler A."/>
            <person name="Kuees U."/>
            <person name="Kumar T.K.A."/>
            <person name="Kuo A."/>
            <person name="LaButti K."/>
            <person name="Larrondo L.F."/>
            <person name="Lindquist E."/>
            <person name="Ling A."/>
            <person name="Lombard V."/>
            <person name="Lucas S."/>
            <person name="Lundell T."/>
            <person name="Martin R."/>
            <person name="McLaughlin D.J."/>
            <person name="Morgenstern I."/>
            <person name="Morin E."/>
            <person name="Murat C."/>
            <person name="Nagy L.G."/>
            <person name="Nolan M."/>
            <person name="Ohm R.A."/>
            <person name="Patyshakuliyeva A."/>
            <person name="Rokas A."/>
            <person name="Ruiz-Duenas F.J."/>
            <person name="Sabat G."/>
            <person name="Salamov A."/>
            <person name="Samejima M."/>
            <person name="Schmutz J."/>
            <person name="Slot J.C."/>
            <person name="St John F."/>
            <person name="Stenlid J."/>
            <person name="Sun H."/>
            <person name="Sun S."/>
            <person name="Syed K."/>
            <person name="Tsang A."/>
            <person name="Wiebenga A."/>
            <person name="Young D."/>
            <person name="Pisabarro A."/>
            <person name="Eastwood D.C."/>
            <person name="Martin F."/>
            <person name="Cullen D."/>
            <person name="Grigoriev I.V."/>
            <person name="Hibbett D.S."/>
        </authorList>
    </citation>
    <scope>NUCLEOTIDE SEQUENCE [LARGE SCALE GENOMIC DNA]</scope>
    <source>
        <strain evidence="3">FP-91666</strain>
    </source>
</reference>
<accession>R7RZI7</accession>
<dbReference type="EMBL" id="JH687399">
    <property type="protein sequence ID" value="EIM80248.1"/>
    <property type="molecule type" value="Genomic_DNA"/>
</dbReference>
<organism evidence="2 3">
    <name type="scientific">Stereum hirsutum (strain FP-91666)</name>
    <name type="common">White-rot fungus</name>
    <dbReference type="NCBI Taxonomy" id="721885"/>
    <lineage>
        <taxon>Eukaryota</taxon>
        <taxon>Fungi</taxon>
        <taxon>Dikarya</taxon>
        <taxon>Basidiomycota</taxon>
        <taxon>Agaricomycotina</taxon>
        <taxon>Agaricomycetes</taxon>
        <taxon>Russulales</taxon>
        <taxon>Stereaceae</taxon>
        <taxon>Stereum</taxon>
    </lineage>
</organism>
<feature type="region of interest" description="Disordered" evidence="1">
    <location>
        <begin position="1"/>
        <end position="55"/>
    </location>
</feature>
<dbReference type="KEGG" id="shs:STEHIDRAFT_126207"/>
<name>R7RZI7_STEHR</name>
<dbReference type="Proteomes" id="UP000053927">
    <property type="component" value="Unassembled WGS sequence"/>
</dbReference>
<protein>
    <submittedName>
        <fullName evidence="2">Uncharacterized protein</fullName>
    </submittedName>
</protein>
<dbReference type="GeneID" id="18797723"/>
<proteinExistence type="predicted"/>
<dbReference type="AlphaFoldDB" id="R7RZI7"/>